<feature type="domain" description="Domain of unknown function at the cortex 1" evidence="3">
    <location>
        <begin position="89"/>
        <end position="322"/>
    </location>
</feature>
<dbReference type="OrthoDB" id="418495at2759"/>
<dbReference type="VEuPathDB" id="FungiDB:H310_09949"/>
<evidence type="ECO:0000259" key="3">
    <source>
        <dbReference type="Pfam" id="PF08588"/>
    </source>
</evidence>
<name>A0A024TUX1_9STRA</name>
<evidence type="ECO:0000259" key="2">
    <source>
        <dbReference type="Pfam" id="PF04784"/>
    </source>
</evidence>
<evidence type="ECO:0000256" key="1">
    <source>
        <dbReference type="SAM" id="Phobius"/>
    </source>
</evidence>
<reference evidence="4" key="1">
    <citation type="submission" date="2013-12" db="EMBL/GenBank/DDBJ databases">
        <title>The Genome Sequence of Aphanomyces invadans NJM9701.</title>
        <authorList>
            <consortium name="The Broad Institute Genomics Platform"/>
            <person name="Russ C."/>
            <person name="Tyler B."/>
            <person name="van West P."/>
            <person name="Dieguez-Uribeondo J."/>
            <person name="Young S.K."/>
            <person name="Zeng Q."/>
            <person name="Gargeya S."/>
            <person name="Fitzgerald M."/>
            <person name="Abouelleil A."/>
            <person name="Alvarado L."/>
            <person name="Chapman S.B."/>
            <person name="Gainer-Dewar J."/>
            <person name="Goldberg J."/>
            <person name="Griggs A."/>
            <person name="Gujja S."/>
            <person name="Hansen M."/>
            <person name="Howarth C."/>
            <person name="Imamovic A."/>
            <person name="Ireland A."/>
            <person name="Larimer J."/>
            <person name="McCowan C."/>
            <person name="Murphy C."/>
            <person name="Pearson M."/>
            <person name="Poon T.W."/>
            <person name="Priest M."/>
            <person name="Roberts A."/>
            <person name="Saif S."/>
            <person name="Shea T."/>
            <person name="Sykes S."/>
            <person name="Wortman J."/>
            <person name="Nusbaum C."/>
            <person name="Birren B."/>
        </authorList>
    </citation>
    <scope>NUCLEOTIDE SEQUENCE [LARGE SCALE GENOMIC DNA]</scope>
    <source>
        <strain evidence="4">NJM9701</strain>
    </source>
</reference>
<dbReference type="InterPro" id="IPR006869">
    <property type="entry name" value="DUF547"/>
</dbReference>
<dbReference type="STRING" id="157072.A0A024TUX1"/>
<sequence length="878" mass="96647">MSRLSATDAALHAAATSLGDASLLLWLMVPSITSIVVVAAFVIHHIRHHDGVKARKGATTETTSIHAATTTPTHHSDSFGHGLTLRDVSNPEATIDFNSKLPIPINSALFQGFAYVLLRRPDGDPHWDPHFEGKQRTVWIMVQGSFKRAPLGTIYVAGELPRTMALTFWSKALVTMIVATIKSLLGGIIHFSFGDKDELPHLALPLYQSADTVIATPLDEVPPKLGASNWVEDPAKRAERKRTPVGAETFRTDVVYSFQFHTMHVDLAHWSLVNLPGLQNVSLTSLMGDMSLRLGVYEHTDPVSPAEDSAHITKEYCFSFDISSSLAAPSTSAASSTDKLETSIPSATAVEFEMWMWLETFDPSTERRPVSYLFRVLQPDGTPKTVLVSSANIIAILSSCSDKSVRLLTRARLDHYLAIDDQVVDINRRLHSVAAMSQSSAAYALLKNVLTPPSSPDSPTALLPHGQSPKDLGVHVWRWDLNVCMEGSCYRIVSDVCLRQEYIVLTSASLLVYRTYASQPAVKISVNNITNVTTLFVHDLHVVAIYTWTEVMYFHVSDPAAWQAALVAATDRPALQAITSPSNHKVNLSQWSPFNVVTFEGQLVLNHRKIAFDDGDDCPTLQLDDAVTKSAECVQMAVMASTSRQHRAKLQRMVHALRQVDLATLSTSDMKLVFLLNVYQALLVHASMALPFSTTVTMHQCAYEVGKQKLVLSLAEMEHVLMRAAAPQLTDLPYLDFVPEAAAYPTSFSILTLPSRDFRVSLALHAHRSDKRIVEYSVDGVHCQLNHVVGTFLGQHVRVKSSGAVTLPLVCQWFQSDFGDHILRKTMGLLAPDTFAKVQDALDHPKFSVQFRDNRADRVSSQWALVSTAALTAQAIAA</sequence>
<evidence type="ECO:0000313" key="4">
    <source>
        <dbReference type="EMBL" id="ETV97147.1"/>
    </source>
</evidence>
<dbReference type="Pfam" id="PF08588">
    <property type="entry name" value="Duc1"/>
    <property type="match status" value="1"/>
</dbReference>
<proteinExistence type="predicted"/>
<dbReference type="AlphaFoldDB" id="A0A024TUX1"/>
<feature type="transmembrane region" description="Helical" evidence="1">
    <location>
        <begin position="172"/>
        <end position="193"/>
    </location>
</feature>
<dbReference type="Pfam" id="PF04784">
    <property type="entry name" value="DUF547"/>
    <property type="match status" value="1"/>
</dbReference>
<accession>A0A024TUX1</accession>
<organism evidence="4">
    <name type="scientific">Aphanomyces invadans</name>
    <dbReference type="NCBI Taxonomy" id="157072"/>
    <lineage>
        <taxon>Eukaryota</taxon>
        <taxon>Sar</taxon>
        <taxon>Stramenopiles</taxon>
        <taxon>Oomycota</taxon>
        <taxon>Saprolegniomycetes</taxon>
        <taxon>Saprolegniales</taxon>
        <taxon>Verrucalvaceae</taxon>
        <taxon>Aphanomyces</taxon>
    </lineage>
</organism>
<dbReference type="PANTHER" id="PTHR46361:SF3">
    <property type="entry name" value="ELECTRON CARRIER_ PROTEIN DISULFIDE OXIDOREDUCTASE"/>
    <property type="match status" value="1"/>
</dbReference>
<gene>
    <name evidence="4" type="ORF">H310_09949</name>
</gene>
<dbReference type="InterPro" id="IPR013897">
    <property type="entry name" value="Duc1"/>
</dbReference>
<dbReference type="PANTHER" id="PTHR46361">
    <property type="entry name" value="ELECTRON CARRIER/ PROTEIN DISULFIDE OXIDOREDUCTASE"/>
    <property type="match status" value="1"/>
</dbReference>
<keyword evidence="1" id="KW-1133">Transmembrane helix</keyword>
<keyword evidence="1" id="KW-0812">Transmembrane</keyword>
<feature type="transmembrane region" description="Helical" evidence="1">
    <location>
        <begin position="23"/>
        <end position="46"/>
    </location>
</feature>
<dbReference type="RefSeq" id="XP_008874393.1">
    <property type="nucleotide sequence ID" value="XM_008876171.1"/>
</dbReference>
<dbReference type="GeneID" id="20086999"/>
<dbReference type="EMBL" id="KI913974">
    <property type="protein sequence ID" value="ETV97147.1"/>
    <property type="molecule type" value="Genomic_DNA"/>
</dbReference>
<keyword evidence="1" id="KW-0472">Membrane</keyword>
<protein>
    <submittedName>
        <fullName evidence="4">Uncharacterized protein</fullName>
    </submittedName>
</protein>
<feature type="domain" description="DUF547" evidence="2">
    <location>
        <begin position="668"/>
        <end position="792"/>
    </location>
</feature>